<accession>A0A381N1A0</accession>
<feature type="non-terminal residue" evidence="2">
    <location>
        <position position="1"/>
    </location>
</feature>
<keyword evidence="1" id="KW-0812">Transmembrane</keyword>
<feature type="transmembrane region" description="Helical" evidence="1">
    <location>
        <begin position="95"/>
        <end position="112"/>
    </location>
</feature>
<evidence type="ECO:0000313" key="2">
    <source>
        <dbReference type="EMBL" id="SUZ47824.1"/>
    </source>
</evidence>
<keyword evidence="1" id="KW-0472">Membrane</keyword>
<sequence>VNQTTDNSVATEDLRHLTPDELPAALRVSESLRKFVDRVGRFGAWFAMPMILITVFDLFIRKLKFIRIHGDTIQIWLRDNVSPFFDSTLLQELEWHSHTVLFTLVLGFGYIWNTQVRVDLVRENLKFRKKVWLEFIGLTIFLVPFTSVIIYFSAIYAIDSWAFNRWEGCPWWQCGEISMSLVGMSHRWIIKGVLTFGLVVALLAGLAVWLQTVVILFGPQKWRFPLMTLEWPEETTGSVEGKERLELKNLDDQLELRAAAVQAELKKQSTNDESSSRE</sequence>
<feature type="transmembrane region" description="Helical" evidence="1">
    <location>
        <begin position="42"/>
        <end position="60"/>
    </location>
</feature>
<name>A0A381N1A0_9ZZZZ</name>
<feature type="transmembrane region" description="Helical" evidence="1">
    <location>
        <begin position="132"/>
        <end position="158"/>
    </location>
</feature>
<organism evidence="2">
    <name type="scientific">marine metagenome</name>
    <dbReference type="NCBI Taxonomy" id="408172"/>
    <lineage>
        <taxon>unclassified sequences</taxon>
        <taxon>metagenomes</taxon>
        <taxon>ecological metagenomes</taxon>
    </lineage>
</organism>
<keyword evidence="1" id="KW-1133">Transmembrane helix</keyword>
<gene>
    <name evidence="2" type="ORF">METZ01_LOCUS678</name>
</gene>
<evidence type="ECO:0008006" key="3">
    <source>
        <dbReference type="Google" id="ProtNLM"/>
    </source>
</evidence>
<protein>
    <recommendedName>
        <fullName evidence="3">TRAP C4-dicarboxylate transport system permease DctM subunit domain-containing protein</fullName>
    </recommendedName>
</protein>
<proteinExistence type="predicted"/>
<dbReference type="EMBL" id="UINC01000036">
    <property type="protein sequence ID" value="SUZ47824.1"/>
    <property type="molecule type" value="Genomic_DNA"/>
</dbReference>
<evidence type="ECO:0000256" key="1">
    <source>
        <dbReference type="SAM" id="Phobius"/>
    </source>
</evidence>
<dbReference type="AlphaFoldDB" id="A0A381N1A0"/>
<reference evidence="2" key="1">
    <citation type="submission" date="2018-05" db="EMBL/GenBank/DDBJ databases">
        <authorList>
            <person name="Lanie J.A."/>
            <person name="Ng W.-L."/>
            <person name="Kazmierczak K.M."/>
            <person name="Andrzejewski T.M."/>
            <person name="Davidsen T.M."/>
            <person name="Wayne K.J."/>
            <person name="Tettelin H."/>
            <person name="Glass J.I."/>
            <person name="Rusch D."/>
            <person name="Podicherti R."/>
            <person name="Tsui H.-C.T."/>
            <person name="Winkler M.E."/>
        </authorList>
    </citation>
    <scope>NUCLEOTIDE SEQUENCE</scope>
</reference>
<feature type="transmembrane region" description="Helical" evidence="1">
    <location>
        <begin position="188"/>
        <end position="217"/>
    </location>
</feature>